<organism evidence="1 2">
    <name type="scientific">Methylobacillus rhizosphaerae</name>
    <dbReference type="NCBI Taxonomy" id="551994"/>
    <lineage>
        <taxon>Bacteria</taxon>
        <taxon>Pseudomonadati</taxon>
        <taxon>Pseudomonadota</taxon>
        <taxon>Betaproteobacteria</taxon>
        <taxon>Nitrosomonadales</taxon>
        <taxon>Methylophilaceae</taxon>
        <taxon>Methylobacillus</taxon>
    </lineage>
</organism>
<protein>
    <recommendedName>
        <fullName evidence="3">Helix-turn-helix domain-containing protein</fullName>
    </recommendedName>
</protein>
<reference evidence="2" key="1">
    <citation type="submission" date="2017-06" db="EMBL/GenBank/DDBJ databases">
        <authorList>
            <person name="Varghese N."/>
            <person name="Submissions S."/>
        </authorList>
    </citation>
    <scope>NUCLEOTIDE SEQUENCE [LARGE SCALE GENOMIC DNA]</scope>
    <source>
        <strain evidence="2">Ca-68</strain>
    </source>
</reference>
<dbReference type="Proteomes" id="UP000198305">
    <property type="component" value="Unassembled WGS sequence"/>
</dbReference>
<gene>
    <name evidence="1" type="ORF">SAMN05192560_2316</name>
</gene>
<accession>A0A239B613</accession>
<dbReference type="InterPro" id="IPR036388">
    <property type="entry name" value="WH-like_DNA-bd_sf"/>
</dbReference>
<dbReference type="SUPFAM" id="SSF46955">
    <property type="entry name" value="Putative DNA-binding domain"/>
    <property type="match status" value="1"/>
</dbReference>
<evidence type="ECO:0008006" key="3">
    <source>
        <dbReference type="Google" id="ProtNLM"/>
    </source>
</evidence>
<proteinExistence type="predicted"/>
<name>A0A239B613_9PROT</name>
<dbReference type="InterPro" id="IPR009061">
    <property type="entry name" value="DNA-bd_dom_put_sf"/>
</dbReference>
<dbReference type="AlphaFoldDB" id="A0A239B613"/>
<dbReference type="Gene3D" id="1.10.10.10">
    <property type="entry name" value="Winged helix-like DNA-binding domain superfamily/Winged helix DNA-binding domain"/>
    <property type="match status" value="1"/>
</dbReference>
<evidence type="ECO:0000313" key="1">
    <source>
        <dbReference type="EMBL" id="SNS03330.1"/>
    </source>
</evidence>
<evidence type="ECO:0000313" key="2">
    <source>
        <dbReference type="Proteomes" id="UP000198305"/>
    </source>
</evidence>
<dbReference type="EMBL" id="FZOA01000013">
    <property type="protein sequence ID" value="SNS03330.1"/>
    <property type="molecule type" value="Genomic_DNA"/>
</dbReference>
<keyword evidence="2" id="KW-1185">Reference proteome</keyword>
<sequence>MDTSIDTSQMPSVPVMSRKKFAEIVGVTEDTVTGWINRGYLPVVEIGKYRLVNLALLNKHALDQEFSL</sequence>
<dbReference type="OrthoDB" id="9035707at2"/>